<dbReference type="HOGENOM" id="CLU_014776_2_0_1"/>
<dbReference type="eggNOG" id="ENOG502SFKZ">
    <property type="taxonomic scope" value="Eukaryota"/>
</dbReference>
<dbReference type="PIR" id="T48256">
    <property type="entry name" value="T48256"/>
</dbReference>
<protein>
    <submittedName>
        <fullName evidence="7">Cysteine/Histidine-rich C1 domain family protein</fullName>
    </submittedName>
</protein>
<dbReference type="PANTHER" id="PTHR32410:SF153">
    <property type="entry name" value="CHP-RICH ZINC FINGER PROTEIN-LIKE-RELATED"/>
    <property type="match status" value="1"/>
</dbReference>
<dbReference type="OMA" id="DENIICQ"/>
<feature type="domain" description="Zinc finger PHD-type" evidence="5">
    <location>
        <begin position="392"/>
        <end position="452"/>
    </location>
</feature>
<evidence type="ECO:0000313" key="9">
    <source>
        <dbReference type="Proteomes" id="UP000006548"/>
    </source>
</evidence>
<dbReference type="InterPro" id="IPR053192">
    <property type="entry name" value="Vacuole_Formation_Reg"/>
</dbReference>
<evidence type="ECO:0000256" key="1">
    <source>
        <dbReference type="ARBA" id="ARBA00022723"/>
    </source>
</evidence>
<evidence type="ECO:0000313" key="8">
    <source>
        <dbReference type="EMBL" id="CAB85540.1"/>
    </source>
</evidence>
<keyword evidence="4" id="KW-0862">Zinc</keyword>
<reference evidence="8" key="3">
    <citation type="submission" date="2000-03" db="EMBL/GenBank/DDBJ databases">
        <authorList>
            <person name="EU Arabidopsis sequencing project"/>
        </authorList>
    </citation>
    <scope>NUCLEOTIDE SEQUENCE</scope>
</reference>
<accession>Q9LZ90</accession>
<name>Q9LZ90_ARATH</name>
<feature type="domain" description="Zinc finger PHD-type" evidence="5">
    <location>
        <begin position="252"/>
        <end position="312"/>
    </location>
</feature>
<evidence type="ECO:0000313" key="7">
    <source>
        <dbReference type="EMBL" id="AED90462.1"/>
    </source>
</evidence>
<evidence type="ECO:0000256" key="4">
    <source>
        <dbReference type="ARBA" id="ARBA00022833"/>
    </source>
</evidence>
<dbReference type="STRING" id="3702.Q9LZ90"/>
<dbReference type="Pfam" id="PF22926">
    <property type="entry name" value="C1-like_CT"/>
    <property type="match status" value="1"/>
</dbReference>
<evidence type="ECO:0000256" key="2">
    <source>
        <dbReference type="ARBA" id="ARBA00022737"/>
    </source>
</evidence>
<organism evidence="8">
    <name type="scientific">Arabidopsis thaliana</name>
    <name type="common">Mouse-ear cress</name>
    <dbReference type="NCBI Taxonomy" id="3702"/>
    <lineage>
        <taxon>Eukaryota</taxon>
        <taxon>Viridiplantae</taxon>
        <taxon>Streptophyta</taxon>
        <taxon>Embryophyta</taxon>
        <taxon>Tracheophyta</taxon>
        <taxon>Spermatophyta</taxon>
        <taxon>Magnoliopsida</taxon>
        <taxon>eudicotyledons</taxon>
        <taxon>Gunneridae</taxon>
        <taxon>Pentapetalae</taxon>
        <taxon>rosids</taxon>
        <taxon>malvids</taxon>
        <taxon>Brassicales</taxon>
        <taxon>Brassicaceae</taxon>
        <taxon>Camelineae</taxon>
        <taxon>Arabidopsis</taxon>
    </lineage>
</organism>
<dbReference type="Proteomes" id="UP000006548">
    <property type="component" value="Chromosome 5"/>
</dbReference>
<dbReference type="Pfam" id="PF03107">
    <property type="entry name" value="C1_2"/>
    <property type="match status" value="5"/>
</dbReference>
<dbReference type="Araport" id="AT5G02350"/>
<dbReference type="EMBL" id="CP002688">
    <property type="protein sequence ID" value="AED90462.1"/>
    <property type="molecule type" value="Genomic_DNA"/>
</dbReference>
<keyword evidence="2" id="KW-0677">Repeat</keyword>
<feature type="domain" description="Zinc finger PHD-type" evidence="5">
    <location>
        <begin position="557"/>
        <end position="626"/>
    </location>
</feature>
<dbReference type="InterPro" id="IPR004146">
    <property type="entry name" value="DC1"/>
</dbReference>
<evidence type="ECO:0000313" key="6">
    <source>
        <dbReference type="Araport" id="AT5G02350"/>
    </source>
</evidence>
<sequence>MNSNLVGVFREREIDGKPFHTYTLSSQTDTTTPSSYGETAIDGDDHLSLQQPLFLCPSLRLRVYGENNSYTEFLPYNTSPHFPSITGVDQQVQHLLDSDSQQVHDLLHSDNSHDDDGDEICKLPVVPIYWCNSKKDEYLQFTCGACQLSKIGTDYYICLRSDQMFHKECVESPLEIKHPSYPFLSLKLYHNFSENVNCICCDLALFSMLYHSSTYKLSMHPVCAMKPIPILIDHPKRHPHLLTFFPKQASLLCDVCGLVKESFPTYVCVRCIFVAHRDCIYFPYVIKICRHQHRISFISSLPSGKWSCGVCRQKVNNNCGAYTCNKCRHYFVHTRCALREDVWNGKDLEGVPEEPEIILEPFETIADGIILHFSHGHHLKLENSRVYDENIICQACILPIYEGNYYSCMDQCDFVLHEACANASRKKDHALHGHPLTLKVQGEDSFFCSACCRQSCGYAYGVGSYQIDFRCASVSEPFEYQGHEHPLFLALDRQQERKATCQICQRKIAFLRKLNCIECDYVLCFICATLPYEAKYKHDKHFLTFREGKKGSDQLDWCEVCERNIVYSRKDGFYACDDCCTTLHVRCLLGEDMYMSKPGHTIMNNKREVHILPNNTRSRPFCHHHDEDRCPYKVIFKWQDMTFCSYRCLIK</sequence>
<dbReference type="InterPro" id="IPR001965">
    <property type="entry name" value="Znf_PHD"/>
</dbReference>
<dbReference type="GeneID" id="831920"/>
<dbReference type="InterPro" id="IPR046349">
    <property type="entry name" value="C1-like_sf"/>
</dbReference>
<reference evidence="7" key="5">
    <citation type="submission" date="2016-05" db="EMBL/GenBank/DDBJ databases">
        <authorList>
            <person name="Krishnakumar V."/>
            <person name="Cheng C.-Y."/>
            <person name="Chan A.P."/>
            <person name="Schobel S."/>
            <person name="Kim M."/>
            <person name="Ferlanti E.S."/>
            <person name="Belyaeva I."/>
            <person name="Rosen B.D."/>
            <person name="Micklem G."/>
            <person name="Miller J.R."/>
            <person name="Vaughn M."/>
            <person name="Town C.D."/>
        </authorList>
    </citation>
    <scope>NUCLEOTIDE SEQUENCE</scope>
</reference>
<dbReference type="KEGG" id="ath:AT5G02350"/>
<dbReference type="EMBL" id="AL162874">
    <property type="protein sequence ID" value="CAB85540.1"/>
    <property type="molecule type" value="Genomic_DNA"/>
</dbReference>
<reference evidence="8" key="2">
    <citation type="submission" date="2000-03" db="EMBL/GenBank/DDBJ databases">
        <authorList>
            <person name="Bevan M."/>
            <person name="Hilbert H."/>
            <person name="Braun M."/>
            <person name="Holzer E."/>
            <person name="Brandt A."/>
            <person name="Duesterhoeft A."/>
            <person name="Bancroft I."/>
            <person name="Mewes H.W."/>
            <person name="Rudd S."/>
            <person name="Lemcke K."/>
            <person name="Mayer K.F.X."/>
        </authorList>
    </citation>
    <scope>NUCLEOTIDE SEQUENCE</scope>
</reference>
<reference evidence="7 9" key="1">
    <citation type="journal article" date="2000" name="Nature">
        <title>Sequence and analysis of chromosome 5 of the plant Arabidopsis thaliana.</title>
        <authorList>
            <consortium name="Kazusa DNA Research Institute"/>
            <consortium name="Cold Spring Harbor and Washington University in St Louis Sequencing Consortium"/>
            <consortium name="European Union Arabidopsis Genome Sequencing Consortium"/>
            <person name="Tabata S."/>
            <person name="Kaneko T."/>
            <person name="Nakamura Y."/>
            <person name="Kotani H."/>
            <person name="Kato T."/>
            <person name="Asamizu E."/>
            <person name="Miyajima N."/>
            <person name="Sasamoto S."/>
            <person name="Kimura T."/>
            <person name="Hosouchi T."/>
            <person name="Kawashima K."/>
            <person name="Kohara M."/>
            <person name="Matsumoto M."/>
            <person name="Matsuno A."/>
            <person name="Muraki A."/>
            <person name="Nakayama S."/>
            <person name="Nakazaki N."/>
            <person name="Naruo K."/>
            <person name="Okumura S."/>
            <person name="Shinpo S."/>
            <person name="Takeuchi C."/>
            <person name="Wada T."/>
            <person name="Watanabe A."/>
            <person name="Yamada M."/>
            <person name="Yasuda M."/>
            <person name="Sato S."/>
            <person name="de la Bastide M."/>
            <person name="Huang E."/>
            <person name="Spiegel L."/>
            <person name="Gnoj L."/>
            <person name="O'Shaughnessy A."/>
            <person name="Preston R."/>
            <person name="Habermann K."/>
            <person name="Murray J."/>
            <person name="Johnson D."/>
            <person name="Rohlfing T."/>
            <person name="Nelson J."/>
            <person name="Stoneking T."/>
            <person name="Pepin K."/>
            <person name="Spieth J."/>
            <person name="Sekhon M."/>
            <person name="Armstrong J."/>
            <person name="Becker M."/>
            <person name="Belter E."/>
            <person name="Cordum H."/>
            <person name="Cordes M."/>
            <person name="Courtney L."/>
            <person name="Courtney W."/>
            <person name="Dante M."/>
            <person name="Du H."/>
            <person name="Edwards J."/>
            <person name="Fryman J."/>
            <person name="Haakensen B."/>
            <person name="Lamar E."/>
            <person name="Latreille P."/>
            <person name="Leonard S."/>
            <person name="Meyer R."/>
            <person name="Mulvaney E."/>
            <person name="Ozersky P."/>
            <person name="Riley A."/>
            <person name="Strowmatt C."/>
            <person name="Wagner-McPherson C."/>
            <person name="Wollam A."/>
            <person name="Yoakum M."/>
            <person name="Bell M."/>
            <person name="Dedhia N."/>
            <person name="Parnell L."/>
            <person name="Shah R."/>
            <person name="Rodriguez M."/>
            <person name="See L.H."/>
            <person name="Vil D."/>
            <person name="Baker J."/>
            <person name="Kirchoff K."/>
            <person name="Toth K."/>
            <person name="King L."/>
            <person name="Bahret A."/>
            <person name="Miller B."/>
            <person name="Marra M."/>
            <person name="Martienssen R."/>
            <person name="McCombie W.R."/>
            <person name="Wilson R.K."/>
            <person name="Murphy G."/>
            <person name="Bancroft I."/>
            <person name="Volckaert G."/>
            <person name="Wambutt R."/>
            <person name="Dusterhoft A."/>
            <person name="Stiekema W."/>
            <person name="Pohl T."/>
            <person name="Entian K.D."/>
            <person name="Terryn N."/>
            <person name="Hartley N."/>
            <person name="Bent E."/>
            <person name="Johnson S."/>
            <person name="Langham S.A."/>
            <person name="McCullagh B."/>
            <person name="Robben J."/>
            <person name="Grymonprez B."/>
            <person name="Zimmermann W."/>
            <person name="Ramsperger U."/>
            <person name="Wedler H."/>
            <person name="Balke K."/>
            <person name="Wedler E."/>
            <person name="Peters S."/>
            <person name="van Staveren M."/>
            <person name="Dirkse W."/>
            <person name="Mooijman P."/>
            <person name="Lankhorst R.K."/>
            <person name="Weitzenegger T."/>
            <person name="Bothe G."/>
            <person name="Rose M."/>
            <person name="Hauf J."/>
            <person name="Berneiser S."/>
            <person name="Hempel S."/>
            <person name="Feldpausch M."/>
            <person name="Lamberth S."/>
            <person name="Villarroel R."/>
            <person name="Gielen J."/>
            <person name="Ardiles W."/>
            <person name="Bents O."/>
            <person name="Lemcke K."/>
            <person name="Kolesov G."/>
            <person name="Mayer K."/>
            <person name="Rudd S."/>
            <person name="Schoof H."/>
            <person name="Schueller C."/>
            <person name="Zaccaria P."/>
            <person name="Mewes H.W."/>
            <person name="Bevan M."/>
            <person name="Fransz P."/>
        </authorList>
    </citation>
    <scope>NUCLEOTIDE SEQUENCE [LARGE SCALE GENOMIC DNA]</scope>
    <source>
        <strain evidence="9">cv. Columbia</strain>
    </source>
</reference>
<keyword evidence="9" id="KW-1185">Reference proteome</keyword>
<dbReference type="InterPro" id="IPR054483">
    <property type="entry name" value="DC1-like_CT"/>
</dbReference>
<reference evidence="9" key="6">
    <citation type="journal article" date="2017" name="Plant J.">
        <title>Araport11: a complete reannotation of the Arabidopsis thaliana reference genome.</title>
        <authorList>
            <person name="Cheng C.Y."/>
            <person name="Krishnakumar V."/>
            <person name="Chan A.P."/>
            <person name="Thibaud-Nissen F."/>
            <person name="Schobel S."/>
            <person name="Town C.D."/>
        </authorList>
    </citation>
    <scope>GENOME REANNOTATION</scope>
    <source>
        <strain evidence="9">cv. Columbia</strain>
    </source>
</reference>
<reference evidence="7" key="4">
    <citation type="submission" date="2011-02" db="EMBL/GenBank/DDBJ databases">
        <authorList>
            <consortium name="TAIR"/>
            <person name="Swarbreck D."/>
            <person name="Lamesch P."/>
            <person name="Wilks C."/>
            <person name="Huala E."/>
        </authorList>
    </citation>
    <scope>NUCLEOTIDE SEQUENCE</scope>
</reference>
<proteinExistence type="predicted"/>
<dbReference type="GO" id="GO:0008270">
    <property type="term" value="F:zinc ion binding"/>
    <property type="evidence" value="ECO:0007669"/>
    <property type="project" value="UniProtKB-KW"/>
</dbReference>
<keyword evidence="3" id="KW-0863">Zinc-finger</keyword>
<dbReference type="SMART" id="SM00249">
    <property type="entry name" value="PHD"/>
    <property type="match status" value="3"/>
</dbReference>
<dbReference type="PaxDb" id="3702-AT5G02350.1"/>
<evidence type="ECO:0000259" key="5">
    <source>
        <dbReference type="SMART" id="SM00249"/>
    </source>
</evidence>
<keyword evidence="1" id="KW-0479">Metal-binding</keyword>
<dbReference type="SUPFAM" id="SSF57889">
    <property type="entry name" value="Cysteine-rich domain"/>
    <property type="match status" value="4"/>
</dbReference>
<evidence type="ECO:0000256" key="3">
    <source>
        <dbReference type="ARBA" id="ARBA00022771"/>
    </source>
</evidence>
<dbReference type="AlphaFoldDB" id="Q9LZ90"/>
<dbReference type="PANTHER" id="PTHR32410">
    <property type="entry name" value="CYSTEINE/HISTIDINE-RICH C1 DOMAIN FAMILY PROTEIN"/>
    <property type="match status" value="1"/>
</dbReference>
<dbReference type="TAIR" id="AT5G02350"/>
<gene>
    <name evidence="6 7" type="ordered locus">At5g02350</name>
    <name evidence="7" type="ORF">T1E22.110</name>
    <name evidence="8" type="ORF">T1E22_110</name>
</gene>